<dbReference type="PANTHER" id="PTHR43384">
    <property type="entry name" value="SEPTUM SITE-DETERMINING PROTEIN MIND HOMOLOG, CHLOROPLASTIC-RELATED"/>
    <property type="match status" value="1"/>
</dbReference>
<organism evidence="3 4">
    <name type="scientific">Aeromicrobium fastidiosum</name>
    <dbReference type="NCBI Taxonomy" id="52699"/>
    <lineage>
        <taxon>Bacteria</taxon>
        <taxon>Bacillati</taxon>
        <taxon>Actinomycetota</taxon>
        <taxon>Actinomycetes</taxon>
        <taxon>Propionibacteriales</taxon>
        <taxon>Nocardioidaceae</taxon>
        <taxon>Aeromicrobium</taxon>
    </lineage>
</organism>
<dbReference type="InterPro" id="IPR050625">
    <property type="entry name" value="ParA/MinD_ATPase"/>
</dbReference>
<evidence type="ECO:0000256" key="2">
    <source>
        <dbReference type="ARBA" id="ARBA00022840"/>
    </source>
</evidence>
<dbReference type="EMBL" id="SDPP02000001">
    <property type="protein sequence ID" value="KAA1379669.1"/>
    <property type="molecule type" value="Genomic_DNA"/>
</dbReference>
<accession>A0A641AP01</accession>
<dbReference type="AlphaFoldDB" id="A0A641AP01"/>
<dbReference type="InterPro" id="IPR033756">
    <property type="entry name" value="YlxH/NBP35"/>
</dbReference>
<dbReference type="PANTHER" id="PTHR43384:SF13">
    <property type="entry name" value="SLR0110 PROTEIN"/>
    <property type="match status" value="1"/>
</dbReference>
<evidence type="ECO:0000256" key="1">
    <source>
        <dbReference type="ARBA" id="ARBA00022741"/>
    </source>
</evidence>
<dbReference type="GO" id="GO:0009898">
    <property type="term" value="C:cytoplasmic side of plasma membrane"/>
    <property type="evidence" value="ECO:0007669"/>
    <property type="project" value="TreeGrafter"/>
</dbReference>
<dbReference type="GO" id="GO:0005524">
    <property type="term" value="F:ATP binding"/>
    <property type="evidence" value="ECO:0007669"/>
    <property type="project" value="UniProtKB-KW"/>
</dbReference>
<dbReference type="GO" id="GO:0005829">
    <property type="term" value="C:cytosol"/>
    <property type="evidence" value="ECO:0007669"/>
    <property type="project" value="TreeGrafter"/>
</dbReference>
<reference evidence="3" key="1">
    <citation type="submission" date="2019-09" db="EMBL/GenBank/DDBJ databases">
        <authorList>
            <person name="Li J."/>
        </authorList>
    </citation>
    <scope>NUCLEOTIDE SEQUENCE [LARGE SCALE GENOMIC DNA]</scope>
    <source>
        <strain evidence="3">NRBC 14897</strain>
    </source>
</reference>
<dbReference type="InterPro" id="IPR027417">
    <property type="entry name" value="P-loop_NTPase"/>
</dbReference>
<keyword evidence="1" id="KW-0547">Nucleotide-binding</keyword>
<dbReference type="SUPFAM" id="SSF52540">
    <property type="entry name" value="P-loop containing nucleoside triphosphate hydrolases"/>
    <property type="match status" value="1"/>
</dbReference>
<dbReference type="Proteomes" id="UP001515100">
    <property type="component" value="Unassembled WGS sequence"/>
</dbReference>
<dbReference type="OrthoDB" id="3448281at2"/>
<dbReference type="Gene3D" id="3.40.50.300">
    <property type="entry name" value="P-loop containing nucleotide triphosphate hydrolases"/>
    <property type="match status" value="1"/>
</dbReference>
<name>A0A641AP01_9ACTN</name>
<sequence>MSIALIVGADDEEAARVAGAVGYRIVALSAESVAAETASLLRGLDPASLPETIVFTSLVPIPRSLAMAAEVHAVRPDIDMVLISAVEKQIMLDAMRVGIRDVGPSLDDPAVLAGIRDRLDARADTTRQQTLKAVPQAPVDFSSRTMTVLSPKGGVGKTSISSNLAVALAQQSPMEVVLVDLDLQFGDLTTVLDLKPTHTLQDAFGLTSRDNLLLKTYLTVHSAGFYVLCGAESPAANDKVTGEQVVQLIRQLQDQFRYVILDTAAGLDETTLAALECSDDAVIVTTMDVACLRSVQKEMELLGTLGLLPASRHVVVNFADKSSGLRIKDVEAVIGAPVDVVLPRSKELPLASNRGVPLMVTAKSGPFVKSVKSLAKRIFDRARAAEQKRGHRRLDVA</sequence>
<dbReference type="GO" id="GO:0051782">
    <property type="term" value="P:negative regulation of cell division"/>
    <property type="evidence" value="ECO:0007669"/>
    <property type="project" value="TreeGrafter"/>
</dbReference>
<dbReference type="GO" id="GO:0016887">
    <property type="term" value="F:ATP hydrolysis activity"/>
    <property type="evidence" value="ECO:0007669"/>
    <property type="project" value="TreeGrafter"/>
</dbReference>
<comment type="caution">
    <text evidence="3">The sequence shown here is derived from an EMBL/GenBank/DDBJ whole genome shotgun (WGS) entry which is preliminary data.</text>
</comment>
<protein>
    <submittedName>
        <fullName evidence="3">P-loop NTPase</fullName>
    </submittedName>
</protein>
<keyword evidence="4" id="KW-1185">Reference proteome</keyword>
<keyword evidence="2" id="KW-0067">ATP-binding</keyword>
<dbReference type="Pfam" id="PF10609">
    <property type="entry name" value="ParA"/>
    <property type="match status" value="1"/>
</dbReference>
<dbReference type="RefSeq" id="WP_129179395.1">
    <property type="nucleotide sequence ID" value="NZ_JAGIOG010000001.1"/>
</dbReference>
<evidence type="ECO:0000313" key="4">
    <source>
        <dbReference type="Proteomes" id="UP001515100"/>
    </source>
</evidence>
<proteinExistence type="predicted"/>
<evidence type="ECO:0000313" key="3">
    <source>
        <dbReference type="EMBL" id="KAA1379669.1"/>
    </source>
</evidence>
<gene>
    <name evidence="3" type="ORF">ESP62_000105</name>
</gene>